<keyword evidence="2" id="KW-1185">Reference proteome</keyword>
<proteinExistence type="predicted"/>
<name>A0ABY2N1K9_9LEPT</name>
<dbReference type="Proteomes" id="UP000298057">
    <property type="component" value="Unassembled WGS sequence"/>
</dbReference>
<dbReference type="EMBL" id="RQGU01000134">
    <property type="protein sequence ID" value="TGM13800.1"/>
    <property type="molecule type" value="Genomic_DNA"/>
</dbReference>
<evidence type="ECO:0000313" key="2">
    <source>
        <dbReference type="Proteomes" id="UP000298057"/>
    </source>
</evidence>
<protein>
    <submittedName>
        <fullName evidence="1">Polymer-forming cytoskeletal protein</fullName>
    </submittedName>
</protein>
<feature type="non-terminal residue" evidence="1">
    <location>
        <position position="30"/>
    </location>
</feature>
<gene>
    <name evidence="1" type="ORF">EHQ82_19135</name>
</gene>
<organism evidence="1 2">
    <name type="scientific">Leptospira selangorensis</name>
    <dbReference type="NCBI Taxonomy" id="2484982"/>
    <lineage>
        <taxon>Bacteria</taxon>
        <taxon>Pseudomonadati</taxon>
        <taxon>Spirochaetota</taxon>
        <taxon>Spirochaetia</taxon>
        <taxon>Leptospirales</taxon>
        <taxon>Leptospiraceae</taxon>
        <taxon>Leptospira</taxon>
    </lineage>
</organism>
<accession>A0ABY2N1K9</accession>
<comment type="caution">
    <text evidence="1">The sequence shown here is derived from an EMBL/GenBank/DDBJ whole genome shotgun (WGS) entry which is preliminary data.</text>
</comment>
<sequence>MSNPSTEEEFLVNSIIGEGAEFTGEFKFPG</sequence>
<evidence type="ECO:0000313" key="1">
    <source>
        <dbReference type="EMBL" id="TGM13800.1"/>
    </source>
</evidence>
<reference evidence="2" key="1">
    <citation type="journal article" date="2019" name="PLoS Negl. Trop. Dis.">
        <title>Revisiting the worldwide diversity of Leptospira species in the environment.</title>
        <authorList>
            <person name="Vincent A.T."/>
            <person name="Schiettekatte O."/>
            <person name="Bourhy P."/>
            <person name="Veyrier F.J."/>
            <person name="Picardeau M."/>
        </authorList>
    </citation>
    <scope>NUCLEOTIDE SEQUENCE [LARGE SCALE GENOMIC DNA]</scope>
    <source>
        <strain evidence="2">201702406</strain>
    </source>
</reference>